<dbReference type="AlphaFoldDB" id="A0A0M9UDE3"/>
<reference evidence="11 13" key="2">
    <citation type="submission" date="2015-07" db="EMBL/GenBank/DDBJ databases">
        <title>Whole genome sequence of Ardenticatena maritima DSM 23922.</title>
        <authorList>
            <person name="Hemp J."/>
            <person name="Ward L.M."/>
            <person name="Pace L.A."/>
            <person name="Fischer W.W."/>
        </authorList>
    </citation>
    <scope>NUCLEOTIDE SEQUENCE [LARGE SCALE GENOMIC DNA]</scope>
    <source>
        <strain evidence="11 13">110S</strain>
    </source>
</reference>
<feature type="transmembrane region" description="Helical" evidence="8">
    <location>
        <begin position="133"/>
        <end position="154"/>
    </location>
</feature>
<keyword evidence="7" id="KW-0408">Iron</keyword>
<keyword evidence="7" id="KW-0349">Heme</keyword>
<dbReference type="InterPro" id="IPR000883">
    <property type="entry name" value="Cyt_C_Oxase_1"/>
</dbReference>
<dbReference type="PROSITE" id="PS00077">
    <property type="entry name" value="COX1_CUB"/>
    <property type="match status" value="1"/>
</dbReference>
<dbReference type="EC" id="1.9.3.1" evidence="10"/>
<accession>A0A0M9UDE3</accession>
<dbReference type="PRINTS" id="PR01165">
    <property type="entry name" value="CYCOXIDASEI"/>
</dbReference>
<dbReference type="Pfam" id="PF00115">
    <property type="entry name" value="COX1"/>
    <property type="match status" value="1"/>
</dbReference>
<feature type="transmembrane region" description="Helical" evidence="8">
    <location>
        <begin position="92"/>
        <end position="113"/>
    </location>
</feature>
<feature type="transmembrane region" description="Helical" evidence="8">
    <location>
        <begin position="251"/>
        <end position="269"/>
    </location>
</feature>
<evidence type="ECO:0000313" key="12">
    <source>
        <dbReference type="Proteomes" id="UP000037784"/>
    </source>
</evidence>
<feature type="transmembrane region" description="Helical" evidence="8">
    <location>
        <begin position="216"/>
        <end position="239"/>
    </location>
</feature>
<feature type="transmembrane region" description="Helical" evidence="8">
    <location>
        <begin position="457"/>
        <end position="482"/>
    </location>
</feature>
<name>A0A0M9UDE3_9CHLR</name>
<evidence type="ECO:0000256" key="4">
    <source>
        <dbReference type="ARBA" id="ARBA00022982"/>
    </source>
</evidence>
<feature type="transmembrane region" description="Helical" evidence="8">
    <location>
        <begin position="175"/>
        <end position="196"/>
    </location>
</feature>
<keyword evidence="5 8" id="KW-1133">Transmembrane helix</keyword>
<keyword evidence="2 7" id="KW-0679">Respiratory chain</keyword>
<dbReference type="EMBL" id="BBZA01000196">
    <property type="protein sequence ID" value="GAP63857.1"/>
    <property type="molecule type" value="Genomic_DNA"/>
</dbReference>
<keyword evidence="7" id="KW-0813">Transport</keyword>
<reference evidence="12" key="3">
    <citation type="submission" date="2015-08" db="EMBL/GenBank/DDBJ databases">
        <title>Draft Genome Sequence of a Heterotrophic Facultative Anaerobic Bacterium Ardenticatena maritima Strain 110S.</title>
        <authorList>
            <person name="Kawaichi S."/>
            <person name="Yoshida T."/>
            <person name="Sako Y."/>
            <person name="Nakamura R."/>
        </authorList>
    </citation>
    <scope>NUCLEOTIDE SEQUENCE [LARGE SCALE GENOMIC DNA]</scope>
    <source>
        <strain evidence="12">110S</strain>
    </source>
</reference>
<keyword evidence="3 7" id="KW-0812">Transmembrane</keyword>
<dbReference type="GO" id="GO:0016020">
    <property type="term" value="C:membrane"/>
    <property type="evidence" value="ECO:0007669"/>
    <property type="project" value="UniProtKB-SubCell"/>
</dbReference>
<evidence type="ECO:0000313" key="11">
    <source>
        <dbReference type="EMBL" id="KPL89630.1"/>
    </source>
</evidence>
<dbReference type="InterPro" id="IPR036927">
    <property type="entry name" value="Cyt_c_oxase-like_su1_sf"/>
</dbReference>
<dbReference type="SUPFAM" id="SSF81442">
    <property type="entry name" value="Cytochrome c oxidase subunit I-like"/>
    <property type="match status" value="1"/>
</dbReference>
<keyword evidence="10" id="KW-0560">Oxidoreductase</keyword>
<evidence type="ECO:0000256" key="7">
    <source>
        <dbReference type="RuleBase" id="RU000370"/>
    </source>
</evidence>
<sequence length="547" mass="60670">MHQREFARDDTYIKWQLGLGFAALFLGILMGLFQGLDRMGIDLYKYVGLKSYYQGLTIHGVLNVLVFTTAFNGAFLPYVTMRSLKRPMAIKGGSAIAFFLMLVGVLLAAWKILDNSSTVLFTFYPPLQGHPLFYLGLVLVVVSSWVTFLNILLTTRAWKQDHPGEPLPLQAFISLVTYIMWFIASLGVAIEVLVLILPWSLGIVEKTDPQLARTFFWLTGHPIVYFWLLPAYLSWYTMLPKQVGGKILSDPLVRLVFILFLLLSTPVGFHHQYTDPGVPAGWKAMHALLTFSVFFPSMITAYSVVASLEIGGRKAGGKGLFGWIWKLPWGDPVVTTQLLAGLGFFLGGVSGLINASYNINMVVHNTAFVPGHFHLTIGTAVTLTAMGIMYWLLPALTGKKLWGRGLALANAWLWFLGVLIFSRGQMAGGLEGMPRRTWMATATYLQFMETWDIPNKMTAVGGALMFLGGMAFFAVMVGTLFFSRERAKVEMPTAEAIIGPEKGSPLFTKRLDVWTVVAIVLVLIAYVPYLVNYLGDAAFVATGQRVW</sequence>
<evidence type="ECO:0000256" key="1">
    <source>
        <dbReference type="ARBA" id="ARBA00004141"/>
    </source>
</evidence>
<comment type="caution">
    <text evidence="10">The sequence shown here is derived from an EMBL/GenBank/DDBJ whole genome shotgun (WGS) entry which is preliminary data.</text>
</comment>
<dbReference type="GO" id="GO:0004129">
    <property type="term" value="F:cytochrome-c oxidase activity"/>
    <property type="evidence" value="ECO:0007669"/>
    <property type="project" value="InterPro"/>
</dbReference>
<evidence type="ECO:0000256" key="2">
    <source>
        <dbReference type="ARBA" id="ARBA00022660"/>
    </source>
</evidence>
<feature type="transmembrane region" description="Helical" evidence="8">
    <location>
        <begin position="289"/>
        <end position="312"/>
    </location>
</feature>
<evidence type="ECO:0000256" key="6">
    <source>
        <dbReference type="ARBA" id="ARBA00023136"/>
    </source>
</evidence>
<keyword evidence="7" id="KW-0479">Metal-binding</keyword>
<evidence type="ECO:0000313" key="10">
    <source>
        <dbReference type="EMBL" id="GAP63857.1"/>
    </source>
</evidence>
<dbReference type="GO" id="GO:0009060">
    <property type="term" value="P:aerobic respiration"/>
    <property type="evidence" value="ECO:0007669"/>
    <property type="project" value="InterPro"/>
</dbReference>
<feature type="transmembrane region" description="Helical" evidence="8">
    <location>
        <begin position="333"/>
        <end position="353"/>
    </location>
</feature>
<comment type="subcellular location">
    <subcellularLocation>
        <location evidence="1">Membrane</location>
        <topology evidence="1">Multi-pass membrane protein</topology>
    </subcellularLocation>
</comment>
<evidence type="ECO:0000256" key="3">
    <source>
        <dbReference type="ARBA" id="ARBA00022692"/>
    </source>
</evidence>
<comment type="similarity">
    <text evidence="7">Belongs to the heme-copper respiratory oxidase family.</text>
</comment>
<feature type="transmembrane region" description="Helical" evidence="8">
    <location>
        <begin position="56"/>
        <end position="80"/>
    </location>
</feature>
<dbReference type="PATRIC" id="fig|872965.6.peg.822"/>
<feature type="domain" description="Cytochrome oxidase subunit I profile" evidence="9">
    <location>
        <begin position="19"/>
        <end position="508"/>
    </location>
</feature>
<dbReference type="RefSeq" id="WP_054493641.1">
    <property type="nucleotide sequence ID" value="NZ_BBZA01000196.1"/>
</dbReference>
<protein>
    <submittedName>
        <fullName evidence="10 11">Cytochrome C oxidase subunit I</fullName>
        <ecNumber evidence="10">1.9.3.1</ecNumber>
    </submittedName>
</protein>
<reference evidence="10" key="1">
    <citation type="journal article" date="2015" name="Genome Announc.">
        <title>Draft Genome Sequence of a Heterotrophic Facultative Anaerobic Thermophilic Bacterium, Ardenticatena maritima Strain 110ST.</title>
        <authorList>
            <person name="Kawaichi S."/>
            <person name="Yoshida T."/>
            <person name="Sako Y."/>
            <person name="Nakamura R."/>
        </authorList>
    </citation>
    <scope>NUCLEOTIDE SEQUENCE [LARGE SCALE GENOMIC DNA]</scope>
    <source>
        <strain evidence="10">110S</strain>
    </source>
</reference>
<keyword evidence="4 7" id="KW-0249">Electron transport</keyword>
<keyword evidence="12" id="KW-1185">Reference proteome</keyword>
<dbReference type="PANTHER" id="PTHR10422:SF40">
    <property type="entry name" value="CYTOCHROME C OXIDASE SUBUNIT I"/>
    <property type="match status" value="1"/>
</dbReference>
<gene>
    <name evidence="10" type="primary">coxA</name>
    <name evidence="10" type="ORF">ARMA_2280</name>
    <name evidence="11" type="ORF">SE16_04250</name>
</gene>
<feature type="transmembrane region" description="Helical" evidence="8">
    <location>
        <begin position="12"/>
        <end position="36"/>
    </location>
</feature>
<feature type="transmembrane region" description="Helical" evidence="8">
    <location>
        <begin position="373"/>
        <end position="393"/>
    </location>
</feature>
<keyword evidence="6 8" id="KW-0472">Membrane</keyword>
<dbReference type="Gene3D" id="1.20.210.10">
    <property type="entry name" value="Cytochrome c oxidase-like, subunit I domain"/>
    <property type="match status" value="1"/>
</dbReference>
<dbReference type="Proteomes" id="UP000050502">
    <property type="component" value="Unassembled WGS sequence"/>
</dbReference>
<dbReference type="OrthoDB" id="9764568at2"/>
<dbReference type="Proteomes" id="UP000037784">
    <property type="component" value="Unassembled WGS sequence"/>
</dbReference>
<evidence type="ECO:0000259" key="9">
    <source>
        <dbReference type="PROSITE" id="PS50855"/>
    </source>
</evidence>
<dbReference type="GO" id="GO:0020037">
    <property type="term" value="F:heme binding"/>
    <property type="evidence" value="ECO:0007669"/>
    <property type="project" value="InterPro"/>
</dbReference>
<dbReference type="InterPro" id="IPR023615">
    <property type="entry name" value="Cyt_c_Oxase_su1_BS"/>
</dbReference>
<dbReference type="PROSITE" id="PS50855">
    <property type="entry name" value="COX1"/>
    <property type="match status" value="1"/>
</dbReference>
<feature type="transmembrane region" description="Helical" evidence="8">
    <location>
        <begin position="511"/>
        <end position="531"/>
    </location>
</feature>
<feature type="transmembrane region" description="Helical" evidence="8">
    <location>
        <begin position="405"/>
        <end position="424"/>
    </location>
</feature>
<dbReference type="InterPro" id="IPR023616">
    <property type="entry name" value="Cyt_c_oxase-like_su1_dom"/>
</dbReference>
<dbReference type="GO" id="GO:0016491">
    <property type="term" value="F:oxidoreductase activity"/>
    <property type="evidence" value="ECO:0007669"/>
    <property type="project" value="UniProtKB-KW"/>
</dbReference>
<evidence type="ECO:0000256" key="5">
    <source>
        <dbReference type="ARBA" id="ARBA00022989"/>
    </source>
</evidence>
<dbReference type="STRING" id="872965.SE16_04250"/>
<dbReference type="EMBL" id="LGKN01000003">
    <property type="protein sequence ID" value="KPL89630.1"/>
    <property type="molecule type" value="Genomic_DNA"/>
</dbReference>
<proteinExistence type="inferred from homology"/>
<evidence type="ECO:0000313" key="13">
    <source>
        <dbReference type="Proteomes" id="UP000050502"/>
    </source>
</evidence>
<organism evidence="10 12">
    <name type="scientific">Ardenticatena maritima</name>
    <dbReference type="NCBI Taxonomy" id="872965"/>
    <lineage>
        <taxon>Bacteria</taxon>
        <taxon>Bacillati</taxon>
        <taxon>Chloroflexota</taxon>
        <taxon>Ardenticatenia</taxon>
        <taxon>Ardenticatenales</taxon>
        <taxon>Ardenticatenaceae</taxon>
        <taxon>Ardenticatena</taxon>
    </lineage>
</organism>
<dbReference type="PANTHER" id="PTHR10422">
    <property type="entry name" value="CYTOCHROME C OXIDASE SUBUNIT 1"/>
    <property type="match status" value="1"/>
</dbReference>
<evidence type="ECO:0000256" key="8">
    <source>
        <dbReference type="SAM" id="Phobius"/>
    </source>
</evidence>